<keyword evidence="2" id="KW-1185">Reference proteome</keyword>
<comment type="caution">
    <text evidence="1">The sequence shown here is derived from an EMBL/GenBank/DDBJ whole genome shotgun (WGS) entry which is preliminary data.</text>
</comment>
<accession>A0A9D4H1M8</accession>
<evidence type="ECO:0000313" key="2">
    <source>
        <dbReference type="Proteomes" id="UP000828390"/>
    </source>
</evidence>
<protein>
    <submittedName>
        <fullName evidence="1">Uncharacterized protein</fullName>
    </submittedName>
</protein>
<sequence>MGLEGLSGVTLKDSDPQVLAVGSGPSGGNWVSVRANVGAGGCTATIVKGWEWITLVVCLLYSVSINLKLPLSICLVTFWCFVDRSVSIQLLSLLKFKIYKCVRSHSGQHSDTVPFKLVKGGGGV</sequence>
<evidence type="ECO:0000313" key="1">
    <source>
        <dbReference type="EMBL" id="KAH3825359.1"/>
    </source>
</evidence>
<reference evidence="1" key="2">
    <citation type="submission" date="2020-11" db="EMBL/GenBank/DDBJ databases">
        <authorList>
            <person name="McCartney M.A."/>
            <person name="Auch B."/>
            <person name="Kono T."/>
            <person name="Mallez S."/>
            <person name="Becker A."/>
            <person name="Gohl D.M."/>
            <person name="Silverstein K.A.T."/>
            <person name="Koren S."/>
            <person name="Bechman K.B."/>
            <person name="Herman A."/>
            <person name="Abrahante J.E."/>
            <person name="Garbe J."/>
        </authorList>
    </citation>
    <scope>NUCLEOTIDE SEQUENCE</scope>
    <source>
        <strain evidence="1">Duluth1</strain>
        <tissue evidence="1">Whole animal</tissue>
    </source>
</reference>
<dbReference type="Proteomes" id="UP000828390">
    <property type="component" value="Unassembled WGS sequence"/>
</dbReference>
<reference evidence="1" key="1">
    <citation type="journal article" date="2019" name="bioRxiv">
        <title>The Genome of the Zebra Mussel, Dreissena polymorpha: A Resource for Invasive Species Research.</title>
        <authorList>
            <person name="McCartney M.A."/>
            <person name="Auch B."/>
            <person name="Kono T."/>
            <person name="Mallez S."/>
            <person name="Zhang Y."/>
            <person name="Obille A."/>
            <person name="Becker A."/>
            <person name="Abrahante J.E."/>
            <person name="Garbe J."/>
            <person name="Badalamenti J.P."/>
            <person name="Herman A."/>
            <person name="Mangelson H."/>
            <person name="Liachko I."/>
            <person name="Sullivan S."/>
            <person name="Sone E.D."/>
            <person name="Koren S."/>
            <person name="Silverstein K.A.T."/>
            <person name="Beckman K.B."/>
            <person name="Gohl D.M."/>
        </authorList>
    </citation>
    <scope>NUCLEOTIDE SEQUENCE</scope>
    <source>
        <strain evidence="1">Duluth1</strain>
        <tissue evidence="1">Whole animal</tissue>
    </source>
</reference>
<organism evidence="1 2">
    <name type="scientific">Dreissena polymorpha</name>
    <name type="common">Zebra mussel</name>
    <name type="synonym">Mytilus polymorpha</name>
    <dbReference type="NCBI Taxonomy" id="45954"/>
    <lineage>
        <taxon>Eukaryota</taxon>
        <taxon>Metazoa</taxon>
        <taxon>Spiralia</taxon>
        <taxon>Lophotrochozoa</taxon>
        <taxon>Mollusca</taxon>
        <taxon>Bivalvia</taxon>
        <taxon>Autobranchia</taxon>
        <taxon>Heteroconchia</taxon>
        <taxon>Euheterodonta</taxon>
        <taxon>Imparidentia</taxon>
        <taxon>Neoheterodontei</taxon>
        <taxon>Myida</taxon>
        <taxon>Dreissenoidea</taxon>
        <taxon>Dreissenidae</taxon>
        <taxon>Dreissena</taxon>
    </lineage>
</organism>
<proteinExistence type="predicted"/>
<gene>
    <name evidence="1" type="ORF">DPMN_127234</name>
</gene>
<name>A0A9D4H1M8_DREPO</name>
<dbReference type="EMBL" id="JAIWYP010000005">
    <property type="protein sequence ID" value="KAH3825359.1"/>
    <property type="molecule type" value="Genomic_DNA"/>
</dbReference>
<dbReference type="AlphaFoldDB" id="A0A9D4H1M8"/>